<proteinExistence type="predicted"/>
<gene>
    <name evidence="1" type="ORF">SAMN06297397_2196</name>
</gene>
<evidence type="ECO:0000313" key="2">
    <source>
        <dbReference type="Proteomes" id="UP000192328"/>
    </source>
</evidence>
<organism evidence="1 2">
    <name type="scientific">Aristaeella lactis</name>
    <dbReference type="NCBI Taxonomy" id="3046383"/>
    <lineage>
        <taxon>Bacteria</taxon>
        <taxon>Bacillati</taxon>
        <taxon>Bacillota</taxon>
        <taxon>Clostridia</taxon>
        <taxon>Eubacteriales</taxon>
        <taxon>Aristaeellaceae</taxon>
        <taxon>Aristaeella</taxon>
    </lineage>
</organism>
<evidence type="ECO:0000313" key="1">
    <source>
        <dbReference type="EMBL" id="SMC72588.1"/>
    </source>
</evidence>
<sequence>MRNEEDYSYREERNEREYGLYWYSGLWHILRPILVGLTVLVLVIGIGMTVWNKVYGSFLAPVDLEDTQEYSFDINSGDSLNKVATNLENAGLIRSKSVFKYYCDFAGMSQKIQVGSYSLKKDMTMTEIADLLTTGDGNPIVRNITLIPGETVEEFAAKLVRNGVLESSDAFLAACKDGKAFKDYYYIEDVLTSGQPEKRKYVLEGYLSPNTYEVYVTATEEEIIKKLLSQTEAVFTEENQARAEELGMSMDQVLTLASMIEKEAKESDFAKVSAVFHNRLKAGMKLESDVTIHYITGVRKMALADSDLTVNSPYNTYQVTGLPLGPVCNPSAAAVRAALYPDESMVNEKYLFFCAKEPESGELYFSKTLDQHKRAVESYAPYWKKYDEDRGIH</sequence>
<dbReference type="Proteomes" id="UP000192328">
    <property type="component" value="Unassembled WGS sequence"/>
</dbReference>
<dbReference type="EMBL" id="FWXZ01000004">
    <property type="protein sequence ID" value="SMC72588.1"/>
    <property type="molecule type" value="Genomic_DNA"/>
</dbReference>
<accession>A0AC61PMX9</accession>
<protein>
    <submittedName>
        <fullName evidence="1">UPF0755 protein</fullName>
    </submittedName>
</protein>
<reference evidence="1" key="1">
    <citation type="submission" date="2017-04" db="EMBL/GenBank/DDBJ databases">
        <authorList>
            <person name="Varghese N."/>
            <person name="Submissions S."/>
        </authorList>
    </citation>
    <scope>NUCLEOTIDE SEQUENCE</scope>
    <source>
        <strain evidence="1">WTE2008</strain>
    </source>
</reference>
<keyword evidence="2" id="KW-1185">Reference proteome</keyword>
<comment type="caution">
    <text evidence="1">The sequence shown here is derived from an EMBL/GenBank/DDBJ whole genome shotgun (WGS) entry which is preliminary data.</text>
</comment>
<name>A0AC61PMX9_9FIRM</name>